<sequence>MKFDKIYFAENEHGKPFSIDFLPIRTTDKFYCRSCGNPLLLCTTHTEGRFFKHDLEQSDTDGLLQCCYYIAPVSAKQPTVAGILQVTDMPNSPQPKDYICVMCDYRYHGKKTCPCCGRSIYTTEVEKRDAFIEHATIDIARKQCGEGNSDE</sequence>
<dbReference type="OrthoDB" id="6624929at2"/>
<gene>
    <name evidence="3" type="ORF">B4923_05305</name>
</gene>
<evidence type="ECO:0000313" key="4">
    <source>
        <dbReference type="Proteomes" id="UP000245138"/>
    </source>
</evidence>
<accession>A0A2U1TY37</accession>
<dbReference type="Proteomes" id="UP000245138">
    <property type="component" value="Unassembled WGS sequence"/>
</dbReference>
<keyword evidence="4" id="KW-1185">Reference proteome</keyword>
<evidence type="ECO:0000259" key="1">
    <source>
        <dbReference type="Pfam" id="PF11682"/>
    </source>
</evidence>
<reference evidence="3 4" key="1">
    <citation type="submission" date="2018-04" db="EMBL/GenBank/DDBJ databases">
        <title>Brenneria corticis sp.nov.</title>
        <authorList>
            <person name="Li Y."/>
        </authorList>
    </citation>
    <scope>NUCLEOTIDE SEQUENCE [LARGE SCALE GENOMIC DNA]</scope>
    <source>
        <strain evidence="3 4">LMG 27715</strain>
    </source>
</reference>
<name>A0A2U1TY37_9GAMM</name>
<dbReference type="InterPro" id="IPR021696">
    <property type="entry name" value="DUF3279"/>
</dbReference>
<feature type="domain" description="DUF7828" evidence="2">
    <location>
        <begin position="5"/>
        <end position="76"/>
    </location>
</feature>
<dbReference type="Pfam" id="PF25165">
    <property type="entry name" value="DUF7828"/>
    <property type="match status" value="1"/>
</dbReference>
<feature type="domain" description="DUF3279" evidence="1">
    <location>
        <begin position="93"/>
        <end position="128"/>
    </location>
</feature>
<protein>
    <submittedName>
        <fullName evidence="3">Uncharacterized protein</fullName>
    </submittedName>
</protein>
<dbReference type="RefSeq" id="WP_109053323.1">
    <property type="nucleotide sequence ID" value="NZ_QDKJ01000003.1"/>
</dbReference>
<dbReference type="AlphaFoldDB" id="A0A2U1TY37"/>
<organism evidence="3 4">
    <name type="scientific">Brenneria roseae subsp. americana</name>
    <dbReference type="NCBI Taxonomy" id="1508507"/>
    <lineage>
        <taxon>Bacteria</taxon>
        <taxon>Pseudomonadati</taxon>
        <taxon>Pseudomonadota</taxon>
        <taxon>Gammaproteobacteria</taxon>
        <taxon>Enterobacterales</taxon>
        <taxon>Pectobacteriaceae</taxon>
        <taxon>Brenneria</taxon>
    </lineage>
</organism>
<dbReference type="InterPro" id="IPR057150">
    <property type="entry name" value="DUF7828"/>
</dbReference>
<comment type="caution">
    <text evidence="3">The sequence shown here is derived from an EMBL/GenBank/DDBJ whole genome shotgun (WGS) entry which is preliminary data.</text>
</comment>
<evidence type="ECO:0000259" key="2">
    <source>
        <dbReference type="Pfam" id="PF25165"/>
    </source>
</evidence>
<evidence type="ECO:0000313" key="3">
    <source>
        <dbReference type="EMBL" id="PWC14325.1"/>
    </source>
</evidence>
<dbReference type="Pfam" id="PF11682">
    <property type="entry name" value="Zn_ribbon_11"/>
    <property type="match status" value="1"/>
</dbReference>
<proteinExistence type="predicted"/>
<dbReference type="EMBL" id="QDKJ01000003">
    <property type="protein sequence ID" value="PWC14325.1"/>
    <property type="molecule type" value="Genomic_DNA"/>
</dbReference>